<evidence type="ECO:0000313" key="4">
    <source>
        <dbReference type="EMBL" id="CAN98957.1"/>
    </source>
</evidence>
<evidence type="ECO:0000256" key="1">
    <source>
        <dbReference type="SAM" id="MobiDB-lite"/>
    </source>
</evidence>
<feature type="compositionally biased region" description="Gly residues" evidence="1">
    <location>
        <begin position="227"/>
        <end position="249"/>
    </location>
</feature>
<keyword evidence="5" id="KW-1185">Reference proteome</keyword>
<evidence type="ECO:0000313" key="5">
    <source>
        <dbReference type="Proteomes" id="UP000002139"/>
    </source>
</evidence>
<dbReference type="EMBL" id="AM746676">
    <property type="protein sequence ID" value="CAN98957.1"/>
    <property type="molecule type" value="Genomic_DNA"/>
</dbReference>
<dbReference type="eggNOG" id="COG3628">
    <property type="taxonomic scope" value="Bacteria"/>
</dbReference>
<organism evidence="4 5">
    <name type="scientific">Sorangium cellulosum (strain So ce56)</name>
    <name type="common">Polyangium cellulosum (strain So ce56)</name>
    <dbReference type="NCBI Taxonomy" id="448385"/>
    <lineage>
        <taxon>Bacteria</taxon>
        <taxon>Pseudomonadati</taxon>
        <taxon>Myxococcota</taxon>
        <taxon>Polyangia</taxon>
        <taxon>Polyangiales</taxon>
        <taxon>Polyangiaceae</taxon>
        <taxon>Sorangium</taxon>
    </lineage>
</organism>
<keyword evidence="2" id="KW-0472">Membrane</keyword>
<dbReference type="Gene3D" id="1.25.40.10">
    <property type="entry name" value="Tetratricopeptide repeat domain"/>
    <property type="match status" value="1"/>
</dbReference>
<keyword evidence="2" id="KW-1133">Transmembrane helix</keyword>
<dbReference type="InterPro" id="IPR011990">
    <property type="entry name" value="TPR-like_helical_dom_sf"/>
</dbReference>
<gene>
    <name evidence="4" type="ordered locus">sce8785</name>
</gene>
<dbReference type="Proteomes" id="UP000002139">
    <property type="component" value="Chromosome"/>
</dbReference>
<reference evidence="4 5" key="1">
    <citation type="journal article" date="2007" name="Nat. Biotechnol.">
        <title>Complete genome sequence of the myxobacterium Sorangium cellulosum.</title>
        <authorList>
            <person name="Schneiker S."/>
            <person name="Perlova O."/>
            <person name="Kaiser O."/>
            <person name="Gerth K."/>
            <person name="Alici A."/>
            <person name="Altmeyer M.O."/>
            <person name="Bartels D."/>
            <person name="Bekel T."/>
            <person name="Beyer S."/>
            <person name="Bode E."/>
            <person name="Bode H.B."/>
            <person name="Bolten C.J."/>
            <person name="Choudhuri J.V."/>
            <person name="Doss S."/>
            <person name="Elnakady Y.A."/>
            <person name="Frank B."/>
            <person name="Gaigalat L."/>
            <person name="Goesmann A."/>
            <person name="Groeger C."/>
            <person name="Gross F."/>
            <person name="Jelsbak L."/>
            <person name="Jelsbak L."/>
            <person name="Kalinowski J."/>
            <person name="Kegler C."/>
            <person name="Knauber T."/>
            <person name="Konietzny S."/>
            <person name="Kopp M."/>
            <person name="Krause L."/>
            <person name="Krug D."/>
            <person name="Linke B."/>
            <person name="Mahmud T."/>
            <person name="Martinez-Arias R."/>
            <person name="McHardy A.C."/>
            <person name="Merai M."/>
            <person name="Meyer F."/>
            <person name="Mormann S."/>
            <person name="Munoz-Dorado J."/>
            <person name="Perez J."/>
            <person name="Pradella S."/>
            <person name="Rachid S."/>
            <person name="Raddatz G."/>
            <person name="Rosenau F."/>
            <person name="Rueckert C."/>
            <person name="Sasse F."/>
            <person name="Scharfe M."/>
            <person name="Schuster S.C."/>
            <person name="Suen G."/>
            <person name="Treuner-Lange A."/>
            <person name="Velicer G.J."/>
            <person name="Vorholter F.-J."/>
            <person name="Weissman K.J."/>
            <person name="Welch R.D."/>
            <person name="Wenzel S.C."/>
            <person name="Whitworth D.E."/>
            <person name="Wilhelm S."/>
            <person name="Wittmann C."/>
            <person name="Bloecker H."/>
            <person name="Puehler A."/>
            <person name="Mueller R."/>
        </authorList>
    </citation>
    <scope>NUCLEOTIDE SEQUENCE [LARGE SCALE GENOMIC DNA]</scope>
    <source>
        <strain evidence="5">So ce56</strain>
    </source>
</reference>
<feature type="chain" id="PRO_5002737937" description="PEGA domain-containing protein" evidence="3">
    <location>
        <begin position="29"/>
        <end position="386"/>
    </location>
</feature>
<dbReference type="STRING" id="448385.sce8785"/>
<sequence>MAPRPQRAGMRFRAAVMGTFLLVTLAGAEASAQAPPPSAKARQAAVAYANQGWTAYRARRYRDALQAFRRAEATVHAPTFLIMVARSCHKLGRLTEARSVYQVIVDEQLPADASQAFRQAQAEARTELEAVSSRIPTVEITVTGAGSGGAQVALGGLDVPLSTPVARDPGSHTLAVAAPGRRGLTKEIVLKEGMRTKVEVDLAAGKVRIESDRTGRESGGEPQALGPGQGAADGSAQEGGGPLGPGQGAADGSAQEGGDAADGRPSPRSTAVVFTGLAATAVGTGLGVAFVFLSNGKASSQQRLLEPACTDPARCPGLDLRQYNELGHAKADLANAAVWSFLAAGAAGLGTAAYVLLTGQPDARDATATGLSVSPMPGGLVLSKRW</sequence>
<dbReference type="HOGENOM" id="CLU_052976_0_0_7"/>
<feature type="compositionally biased region" description="Basic and acidic residues" evidence="1">
    <location>
        <begin position="209"/>
        <end position="219"/>
    </location>
</feature>
<evidence type="ECO:0000256" key="2">
    <source>
        <dbReference type="SAM" id="Phobius"/>
    </source>
</evidence>
<name>A9G502_SORC5</name>
<keyword evidence="3" id="KW-0732">Signal</keyword>
<evidence type="ECO:0000256" key="3">
    <source>
        <dbReference type="SAM" id="SignalP"/>
    </source>
</evidence>
<evidence type="ECO:0008006" key="6">
    <source>
        <dbReference type="Google" id="ProtNLM"/>
    </source>
</evidence>
<protein>
    <recommendedName>
        <fullName evidence="6">PEGA domain-containing protein</fullName>
    </recommendedName>
</protein>
<proteinExistence type="predicted"/>
<keyword evidence="2" id="KW-0812">Transmembrane</keyword>
<feature type="signal peptide" evidence="3">
    <location>
        <begin position="1"/>
        <end position="28"/>
    </location>
</feature>
<dbReference type="AlphaFoldDB" id="A9G502"/>
<dbReference type="SUPFAM" id="SSF48452">
    <property type="entry name" value="TPR-like"/>
    <property type="match status" value="1"/>
</dbReference>
<feature type="transmembrane region" description="Helical" evidence="2">
    <location>
        <begin position="271"/>
        <end position="293"/>
    </location>
</feature>
<accession>A9G502</accession>
<feature type="transmembrane region" description="Helical" evidence="2">
    <location>
        <begin position="336"/>
        <end position="357"/>
    </location>
</feature>
<dbReference type="KEGG" id="scl:sce8785"/>
<feature type="region of interest" description="Disordered" evidence="1">
    <location>
        <begin position="209"/>
        <end position="269"/>
    </location>
</feature>